<comment type="subcellular location">
    <subcellularLocation>
        <location evidence="1">Membrane</location>
        <topology evidence="1">Multi-pass membrane protein</topology>
    </subcellularLocation>
</comment>
<keyword evidence="3 5" id="KW-1133">Transmembrane helix</keyword>
<feature type="transmembrane region" description="Helical" evidence="5">
    <location>
        <begin position="44"/>
        <end position="67"/>
    </location>
</feature>
<feature type="transmembrane region" description="Helical" evidence="5">
    <location>
        <begin position="386"/>
        <end position="404"/>
    </location>
</feature>
<dbReference type="Pfam" id="PF13515">
    <property type="entry name" value="FUSC_2"/>
    <property type="match status" value="1"/>
</dbReference>
<feature type="transmembrane region" description="Helical" evidence="5">
    <location>
        <begin position="129"/>
        <end position="146"/>
    </location>
</feature>
<reference evidence="7" key="1">
    <citation type="journal article" date="2014" name="Int. J. Syst. Evol. Microbiol.">
        <title>Complete genome sequence of Corynebacterium casei LMG S-19264T (=DSM 44701T), isolated from a smear-ripened cheese.</title>
        <authorList>
            <consortium name="US DOE Joint Genome Institute (JGI-PGF)"/>
            <person name="Walter F."/>
            <person name="Albersmeier A."/>
            <person name="Kalinowski J."/>
            <person name="Ruckert C."/>
        </authorList>
    </citation>
    <scope>NUCLEOTIDE SEQUENCE</scope>
    <source>
        <strain evidence="7">JCM 19831</strain>
    </source>
</reference>
<name>A0A917U432_9ACTN</name>
<dbReference type="EMBL" id="BMPI01000037">
    <property type="protein sequence ID" value="GGM55475.1"/>
    <property type="molecule type" value="Genomic_DNA"/>
</dbReference>
<feature type="transmembrane region" description="Helical" evidence="5">
    <location>
        <begin position="152"/>
        <end position="173"/>
    </location>
</feature>
<feature type="transmembrane region" description="Helical" evidence="5">
    <location>
        <begin position="348"/>
        <end position="374"/>
    </location>
</feature>
<sequence length="585" mass="59783">MAAPIPPAPPLSRAGLATLFAVRPVPRRWPVALRAAVCMGLPTLAGWLAGDVAAGLTATIGGFTALYGSGRPYRYRAGLLAAVAVAITLAVLAGLWTAGTPWLAVTALALLATGATLLCNAVPVGQPGAYFVVLAAATGVALHAGHPDPWRVGALVLAGGAFAWLVHLAGAVVRPRGPERAAFLAAAGAVADLAVAEPGEADDARHRAAAALHESWNVLIAEQPARGSATLDRMRAETRALHLAFADILNAPRRDPPHHTPEEPGAVELPYGRPGAAALLREALRPGSAAVTTAARAGLAALFAGSAAVGLGLEHAYWAMTAAVLVLHQGFDWPRTAQRGLERLTGTWAGLLLAGGLLLAHPGGLWLVLAIVALQYAIEWLVPRNYALAVVVITPIALLIGSGGRPVADVGGLLVARGVDTAIGCAVALGVFLVTPRWGATARLPEALAGTLDAAGIVLSHLADGAVTTAAARAARRDLQHRALTLPGVYATAAGAPGPHRGAAESLWPAVVAVQRLVYRMLAACWEQERTGGRPDLTAHDAGRIGVALRDTATALRERRPPVAVAGLPPLLGPDVLAVQHSLGA</sequence>
<dbReference type="Proteomes" id="UP000642070">
    <property type="component" value="Unassembled WGS sequence"/>
</dbReference>
<dbReference type="RefSeq" id="WP_229836047.1">
    <property type="nucleotide sequence ID" value="NZ_BMPI01000037.1"/>
</dbReference>
<feature type="transmembrane region" description="Helical" evidence="5">
    <location>
        <begin position="79"/>
        <end position="96"/>
    </location>
</feature>
<keyword evidence="2 5" id="KW-0812">Transmembrane</keyword>
<dbReference type="InterPro" id="IPR049453">
    <property type="entry name" value="Memb_transporter_dom"/>
</dbReference>
<evidence type="ECO:0000256" key="4">
    <source>
        <dbReference type="ARBA" id="ARBA00023136"/>
    </source>
</evidence>
<evidence type="ECO:0000256" key="1">
    <source>
        <dbReference type="ARBA" id="ARBA00004141"/>
    </source>
</evidence>
<evidence type="ECO:0000313" key="7">
    <source>
        <dbReference type="EMBL" id="GGM55475.1"/>
    </source>
</evidence>
<evidence type="ECO:0000259" key="6">
    <source>
        <dbReference type="Pfam" id="PF13515"/>
    </source>
</evidence>
<proteinExistence type="predicted"/>
<dbReference type="AlphaFoldDB" id="A0A917U432"/>
<evidence type="ECO:0000313" key="8">
    <source>
        <dbReference type="Proteomes" id="UP000642070"/>
    </source>
</evidence>
<feature type="transmembrane region" description="Helical" evidence="5">
    <location>
        <begin position="410"/>
        <end position="434"/>
    </location>
</feature>
<feature type="transmembrane region" description="Helical" evidence="5">
    <location>
        <begin position="102"/>
        <end position="122"/>
    </location>
</feature>
<evidence type="ECO:0000256" key="2">
    <source>
        <dbReference type="ARBA" id="ARBA00022692"/>
    </source>
</evidence>
<organism evidence="7 8">
    <name type="scientific">Dactylosporangium sucinum</name>
    <dbReference type="NCBI Taxonomy" id="1424081"/>
    <lineage>
        <taxon>Bacteria</taxon>
        <taxon>Bacillati</taxon>
        <taxon>Actinomycetota</taxon>
        <taxon>Actinomycetes</taxon>
        <taxon>Micromonosporales</taxon>
        <taxon>Micromonosporaceae</taxon>
        <taxon>Dactylosporangium</taxon>
    </lineage>
</organism>
<dbReference type="GO" id="GO:0016020">
    <property type="term" value="C:membrane"/>
    <property type="evidence" value="ECO:0007669"/>
    <property type="project" value="UniProtKB-SubCell"/>
</dbReference>
<keyword evidence="8" id="KW-1185">Reference proteome</keyword>
<feature type="domain" description="Integral membrane bound transporter" evidence="6">
    <location>
        <begin position="307"/>
        <end position="429"/>
    </location>
</feature>
<gene>
    <name evidence="7" type="ORF">GCM10007977_066470</name>
</gene>
<reference evidence="7" key="2">
    <citation type="submission" date="2020-09" db="EMBL/GenBank/DDBJ databases">
        <authorList>
            <person name="Sun Q."/>
            <person name="Ohkuma M."/>
        </authorList>
    </citation>
    <scope>NUCLEOTIDE SEQUENCE</scope>
    <source>
        <strain evidence="7">JCM 19831</strain>
    </source>
</reference>
<feature type="transmembrane region" description="Helical" evidence="5">
    <location>
        <begin position="299"/>
        <end position="328"/>
    </location>
</feature>
<comment type="caution">
    <text evidence="7">The sequence shown here is derived from an EMBL/GenBank/DDBJ whole genome shotgun (WGS) entry which is preliminary data.</text>
</comment>
<accession>A0A917U432</accession>
<evidence type="ECO:0000256" key="5">
    <source>
        <dbReference type="SAM" id="Phobius"/>
    </source>
</evidence>
<keyword evidence="4 5" id="KW-0472">Membrane</keyword>
<evidence type="ECO:0000256" key="3">
    <source>
        <dbReference type="ARBA" id="ARBA00022989"/>
    </source>
</evidence>
<protein>
    <submittedName>
        <fullName evidence="7">FUSC family protein</fullName>
    </submittedName>
</protein>